<comment type="subcellular location">
    <subcellularLocation>
        <location evidence="8">Cell inner membrane</location>
        <topology evidence="8">Multi-pass membrane protein</topology>
    </subcellularLocation>
    <subcellularLocation>
        <location evidence="1">Cell membrane</location>
        <topology evidence="1">Multi-pass membrane protein</topology>
    </subcellularLocation>
</comment>
<keyword evidence="6 8" id="KW-1133">Transmembrane helix</keyword>
<feature type="transmembrane region" description="Helical" evidence="8">
    <location>
        <begin position="252"/>
        <end position="272"/>
    </location>
</feature>
<gene>
    <name evidence="10" type="ORF">L2672_15890</name>
</gene>
<dbReference type="FunFam" id="1.20.1720.10:FF:000005">
    <property type="entry name" value="Bcr/CflA family efflux transporter"/>
    <property type="match status" value="1"/>
</dbReference>
<dbReference type="AlphaFoldDB" id="A0A9X1ZRK4"/>
<feature type="transmembrane region" description="Helical" evidence="8">
    <location>
        <begin position="141"/>
        <end position="162"/>
    </location>
</feature>
<keyword evidence="3 8" id="KW-0813">Transport</keyword>
<dbReference type="GO" id="GO:0042910">
    <property type="term" value="F:xenobiotic transmembrane transporter activity"/>
    <property type="evidence" value="ECO:0007669"/>
    <property type="project" value="InterPro"/>
</dbReference>
<dbReference type="RefSeq" id="WP_248996828.1">
    <property type="nucleotide sequence ID" value="NZ_JAKIKP010000016.1"/>
</dbReference>
<evidence type="ECO:0000256" key="3">
    <source>
        <dbReference type="ARBA" id="ARBA00022448"/>
    </source>
</evidence>
<feature type="transmembrane region" description="Helical" evidence="8">
    <location>
        <begin position="52"/>
        <end position="70"/>
    </location>
</feature>
<dbReference type="NCBIfam" id="TIGR00710">
    <property type="entry name" value="efflux_Bcr_CflA"/>
    <property type="match status" value="1"/>
</dbReference>
<dbReference type="Gene3D" id="1.20.1720.10">
    <property type="entry name" value="Multidrug resistance protein D"/>
    <property type="match status" value="1"/>
</dbReference>
<dbReference type="InterPro" id="IPR020846">
    <property type="entry name" value="MFS_dom"/>
</dbReference>
<dbReference type="PANTHER" id="PTHR23502:SF162">
    <property type="entry name" value="INNER MEMBRANE TRANSPORT PROTEIN YDHC"/>
    <property type="match status" value="1"/>
</dbReference>
<dbReference type="InterPro" id="IPR011701">
    <property type="entry name" value="MFS"/>
</dbReference>
<sequence length="423" mass="45962">MTKSTKTASMLERGGFFLYLTILSMLCFIATDMYLPAFKSIESSLSASTTDVAMSLTTFLAGLAFGQLLYGKLVEKWGKRNSLLLGLGLFVISTAIIIVSDNIVMMNIGRFVQAIGVCSASVIWQALVIEKYDEQESQQVLSNIMPLVALSPAVAPLIGAFFLSQWGWQSIFVCLAVLGVLLILLTQLFVAADNPKQIKHDQQQNRPALSFKQMLANPFYVGNVMIFAACSAAFFSYLTLWPAVMDKFGYDATAIGLSFIPQTIMFIVGGYSGKILINKFGSEIALKCQLGLFFISTLLISLVTLVLNMTTIFPLLIIFAFMASANGAIYPIVVNNALQTFKDDAAKAAGLQNFIQISVAFGASSIVAAFASANEKAIGLGILVSSVLVFGAYCVRRLRSWDKMTHSLTMPDPARVALKKHED</sequence>
<feature type="transmembrane region" description="Helical" evidence="8">
    <location>
        <begin position="377"/>
        <end position="395"/>
    </location>
</feature>
<evidence type="ECO:0000313" key="10">
    <source>
        <dbReference type="EMBL" id="MCL1144160.1"/>
    </source>
</evidence>
<protein>
    <recommendedName>
        <fullName evidence="8">Bcr/CflA family efflux transporter</fullName>
    </recommendedName>
</protein>
<proteinExistence type="inferred from homology"/>
<feature type="transmembrane region" description="Helical" evidence="8">
    <location>
        <begin position="284"/>
        <end position="306"/>
    </location>
</feature>
<feature type="transmembrane region" description="Helical" evidence="8">
    <location>
        <begin position="16"/>
        <end position="37"/>
    </location>
</feature>
<dbReference type="NCBIfam" id="NF008270">
    <property type="entry name" value="PRK11043.1"/>
    <property type="match status" value="1"/>
</dbReference>
<keyword evidence="7 8" id="KW-0472">Membrane</keyword>
<accession>A0A9X1ZRK4</accession>
<dbReference type="EMBL" id="JAKIKP010000016">
    <property type="protein sequence ID" value="MCL1144160.1"/>
    <property type="molecule type" value="Genomic_DNA"/>
</dbReference>
<evidence type="ECO:0000256" key="1">
    <source>
        <dbReference type="ARBA" id="ARBA00004651"/>
    </source>
</evidence>
<comment type="similarity">
    <text evidence="2 8">Belongs to the major facilitator superfamily. Bcr/CmlA family.</text>
</comment>
<keyword evidence="4" id="KW-1003">Cell membrane</keyword>
<keyword evidence="5 8" id="KW-0812">Transmembrane</keyword>
<evidence type="ECO:0000256" key="5">
    <source>
        <dbReference type="ARBA" id="ARBA00022692"/>
    </source>
</evidence>
<feature type="domain" description="Major facilitator superfamily (MFS) profile" evidence="9">
    <location>
        <begin position="16"/>
        <end position="403"/>
    </location>
</feature>
<dbReference type="Proteomes" id="UP001139333">
    <property type="component" value="Unassembled WGS sequence"/>
</dbReference>
<feature type="transmembrane region" description="Helical" evidence="8">
    <location>
        <begin position="312"/>
        <end position="333"/>
    </location>
</feature>
<name>A0A9X1ZRK4_9GAMM</name>
<evidence type="ECO:0000313" key="11">
    <source>
        <dbReference type="Proteomes" id="UP001139333"/>
    </source>
</evidence>
<dbReference type="PROSITE" id="PS50850">
    <property type="entry name" value="MFS"/>
    <property type="match status" value="1"/>
</dbReference>
<feature type="transmembrane region" description="Helical" evidence="8">
    <location>
        <begin position="219"/>
        <end position="240"/>
    </location>
</feature>
<evidence type="ECO:0000256" key="4">
    <source>
        <dbReference type="ARBA" id="ARBA00022475"/>
    </source>
</evidence>
<comment type="caution">
    <text evidence="10">The sequence shown here is derived from an EMBL/GenBank/DDBJ whole genome shotgun (WGS) entry which is preliminary data.</text>
</comment>
<evidence type="ECO:0000256" key="7">
    <source>
        <dbReference type="ARBA" id="ARBA00023136"/>
    </source>
</evidence>
<feature type="transmembrane region" description="Helical" evidence="8">
    <location>
        <begin position="111"/>
        <end position="129"/>
    </location>
</feature>
<dbReference type="SUPFAM" id="SSF103473">
    <property type="entry name" value="MFS general substrate transporter"/>
    <property type="match status" value="1"/>
</dbReference>
<evidence type="ECO:0000259" key="9">
    <source>
        <dbReference type="PROSITE" id="PS50850"/>
    </source>
</evidence>
<keyword evidence="8" id="KW-0997">Cell inner membrane</keyword>
<feature type="transmembrane region" description="Helical" evidence="8">
    <location>
        <begin position="354"/>
        <end position="371"/>
    </location>
</feature>
<evidence type="ECO:0000256" key="2">
    <source>
        <dbReference type="ARBA" id="ARBA00006236"/>
    </source>
</evidence>
<organism evidence="10 11">
    <name type="scientific">Shewanella gaetbuli</name>
    <dbReference type="NCBI Taxonomy" id="220752"/>
    <lineage>
        <taxon>Bacteria</taxon>
        <taxon>Pseudomonadati</taxon>
        <taxon>Pseudomonadota</taxon>
        <taxon>Gammaproteobacteria</taxon>
        <taxon>Alteromonadales</taxon>
        <taxon>Shewanellaceae</taxon>
        <taxon>Shewanella</taxon>
    </lineage>
</organism>
<dbReference type="PANTHER" id="PTHR23502">
    <property type="entry name" value="MAJOR FACILITATOR SUPERFAMILY"/>
    <property type="match status" value="1"/>
</dbReference>
<dbReference type="CDD" id="cd17320">
    <property type="entry name" value="MFS_MdfA_MDR_like"/>
    <property type="match status" value="1"/>
</dbReference>
<dbReference type="InterPro" id="IPR004812">
    <property type="entry name" value="Efflux_drug-R_Bcr/CmlA"/>
</dbReference>
<keyword evidence="11" id="KW-1185">Reference proteome</keyword>
<dbReference type="GO" id="GO:0005886">
    <property type="term" value="C:plasma membrane"/>
    <property type="evidence" value="ECO:0007669"/>
    <property type="project" value="UniProtKB-SubCell"/>
</dbReference>
<evidence type="ECO:0000256" key="6">
    <source>
        <dbReference type="ARBA" id="ARBA00022989"/>
    </source>
</evidence>
<dbReference type="GO" id="GO:1990961">
    <property type="term" value="P:xenobiotic detoxification by transmembrane export across the plasma membrane"/>
    <property type="evidence" value="ECO:0007669"/>
    <property type="project" value="InterPro"/>
</dbReference>
<dbReference type="InterPro" id="IPR036259">
    <property type="entry name" value="MFS_trans_sf"/>
</dbReference>
<reference evidence="10" key="1">
    <citation type="submission" date="2022-01" db="EMBL/GenBank/DDBJ databases">
        <title>Whole genome-based taxonomy of the Shewanellaceae.</title>
        <authorList>
            <person name="Martin-Rodriguez A.J."/>
        </authorList>
    </citation>
    <scope>NUCLEOTIDE SEQUENCE</scope>
    <source>
        <strain evidence="10">DSM 16422</strain>
    </source>
</reference>
<feature type="transmembrane region" description="Helical" evidence="8">
    <location>
        <begin position="168"/>
        <end position="190"/>
    </location>
</feature>
<feature type="transmembrane region" description="Helical" evidence="8">
    <location>
        <begin position="82"/>
        <end position="99"/>
    </location>
</feature>
<evidence type="ECO:0000256" key="8">
    <source>
        <dbReference type="RuleBase" id="RU365088"/>
    </source>
</evidence>
<dbReference type="Pfam" id="PF07690">
    <property type="entry name" value="MFS_1"/>
    <property type="match status" value="1"/>
</dbReference>